<evidence type="ECO:0000256" key="4">
    <source>
        <dbReference type="ARBA" id="ARBA00048098"/>
    </source>
</evidence>
<protein>
    <recommendedName>
        <fullName evidence="2">small monomeric GTPase</fullName>
        <ecNumber evidence="2">3.6.5.2</ecNumber>
    </recommendedName>
</protein>
<evidence type="ECO:0000256" key="5">
    <source>
        <dbReference type="SAM" id="MobiDB-lite"/>
    </source>
</evidence>
<dbReference type="Pfam" id="PF00071">
    <property type="entry name" value="Ras"/>
    <property type="match status" value="1"/>
</dbReference>
<dbReference type="PROSITE" id="PS51421">
    <property type="entry name" value="RAS"/>
    <property type="match status" value="1"/>
</dbReference>
<dbReference type="InterPro" id="IPR001806">
    <property type="entry name" value="Small_GTPase"/>
</dbReference>
<organism evidence="6 7">
    <name type="scientific">Lymnaea stagnalis</name>
    <name type="common">Great pond snail</name>
    <name type="synonym">Helix stagnalis</name>
    <dbReference type="NCBI Taxonomy" id="6523"/>
    <lineage>
        <taxon>Eukaryota</taxon>
        <taxon>Metazoa</taxon>
        <taxon>Spiralia</taxon>
        <taxon>Lophotrochozoa</taxon>
        <taxon>Mollusca</taxon>
        <taxon>Gastropoda</taxon>
        <taxon>Heterobranchia</taxon>
        <taxon>Euthyneura</taxon>
        <taxon>Panpulmonata</taxon>
        <taxon>Hygrophila</taxon>
        <taxon>Lymnaeoidea</taxon>
        <taxon>Lymnaeidae</taxon>
        <taxon>Lymnaea</taxon>
    </lineage>
</organism>
<dbReference type="PROSITE" id="PS51419">
    <property type="entry name" value="RAB"/>
    <property type="match status" value="1"/>
</dbReference>
<evidence type="ECO:0000256" key="3">
    <source>
        <dbReference type="ARBA" id="ARBA00022801"/>
    </source>
</evidence>
<dbReference type="InterPro" id="IPR027417">
    <property type="entry name" value="P-loop_NTPase"/>
</dbReference>
<dbReference type="AlphaFoldDB" id="A0AAV2HHF7"/>
<dbReference type="SMART" id="SM00174">
    <property type="entry name" value="RHO"/>
    <property type="match status" value="1"/>
</dbReference>
<evidence type="ECO:0000256" key="1">
    <source>
        <dbReference type="ARBA" id="ARBA00008344"/>
    </source>
</evidence>
<dbReference type="InterPro" id="IPR051065">
    <property type="entry name" value="Ras-related_GTPase"/>
</dbReference>
<evidence type="ECO:0000256" key="2">
    <source>
        <dbReference type="ARBA" id="ARBA00011984"/>
    </source>
</evidence>
<dbReference type="SUPFAM" id="SSF52540">
    <property type="entry name" value="P-loop containing nucleoside triphosphate hydrolases"/>
    <property type="match status" value="1"/>
</dbReference>
<evidence type="ECO:0000313" key="6">
    <source>
        <dbReference type="EMBL" id="CAL1531925.1"/>
    </source>
</evidence>
<dbReference type="EMBL" id="CAXITT010000100">
    <property type="protein sequence ID" value="CAL1531925.1"/>
    <property type="molecule type" value="Genomic_DNA"/>
</dbReference>
<comment type="similarity">
    <text evidence="1">Belongs to the small GTPase superfamily. Ras family.</text>
</comment>
<keyword evidence="3" id="KW-0378">Hydrolase</keyword>
<dbReference type="EC" id="3.6.5.2" evidence="2"/>
<dbReference type="SMART" id="SM00175">
    <property type="entry name" value="RAB"/>
    <property type="match status" value="1"/>
</dbReference>
<feature type="region of interest" description="Disordered" evidence="5">
    <location>
        <begin position="214"/>
        <end position="249"/>
    </location>
</feature>
<dbReference type="InterPro" id="IPR005225">
    <property type="entry name" value="Small_GTP-bd"/>
</dbReference>
<gene>
    <name evidence="6" type="ORF">GSLYS_00006004001</name>
</gene>
<keyword evidence="7" id="KW-1185">Reference proteome</keyword>
<accession>A0AAV2HHF7</accession>
<dbReference type="Gene3D" id="3.40.50.300">
    <property type="entry name" value="P-loop containing nucleotide triphosphate hydrolases"/>
    <property type="match status" value="1"/>
</dbReference>
<reference evidence="6 7" key="1">
    <citation type="submission" date="2024-04" db="EMBL/GenBank/DDBJ databases">
        <authorList>
            <consortium name="Genoscope - CEA"/>
            <person name="William W."/>
        </authorList>
    </citation>
    <scope>NUCLEOTIDE SEQUENCE [LARGE SCALE GENOMIC DNA]</scope>
</reference>
<comment type="catalytic activity">
    <reaction evidence="4">
        <text>GTP + H2O = GDP + phosphate + H(+)</text>
        <dbReference type="Rhea" id="RHEA:19669"/>
        <dbReference type="ChEBI" id="CHEBI:15377"/>
        <dbReference type="ChEBI" id="CHEBI:15378"/>
        <dbReference type="ChEBI" id="CHEBI:37565"/>
        <dbReference type="ChEBI" id="CHEBI:43474"/>
        <dbReference type="ChEBI" id="CHEBI:58189"/>
        <dbReference type="EC" id="3.6.5.2"/>
    </reaction>
</comment>
<dbReference type="GO" id="GO:0003925">
    <property type="term" value="F:G protein activity"/>
    <property type="evidence" value="ECO:0007669"/>
    <property type="project" value="UniProtKB-EC"/>
</dbReference>
<name>A0AAV2HHF7_LYMST</name>
<evidence type="ECO:0000313" key="7">
    <source>
        <dbReference type="Proteomes" id="UP001497497"/>
    </source>
</evidence>
<dbReference type="SMART" id="SM00173">
    <property type="entry name" value="RAS"/>
    <property type="match status" value="1"/>
</dbReference>
<sequence>MSSPVSSSRLLKKINIINSRTKPFRVVILGQNGVGKTALTVRFLTRRYIGDYDPSLERVYTCQRTIQGLPVDFEVWDTAGENENSKLKEQIRWADAIILMYDVTDRCSFNECSRLKFLVNALSRRRNKKSGVDPTSDLTNAVPVVLLGNKIDKARDRMVMTEEGMSRSRQLGCDYFQEVSVSETVEDIIAVFEDLYSYRRNDRRLTTAHGLSRSTLHVEKPAPCSSDEELEESGAGARPRGRRDTLSLPIKTLSDQQDELIMKSRSRRREAYFVIS</sequence>
<dbReference type="PRINTS" id="PR00449">
    <property type="entry name" value="RASTRNSFRMNG"/>
</dbReference>
<comment type="caution">
    <text evidence="6">The sequence shown here is derived from an EMBL/GenBank/DDBJ whole genome shotgun (WGS) entry which is preliminary data.</text>
</comment>
<dbReference type="PANTHER" id="PTHR45704">
    <property type="entry name" value="RAS-LIKE FAMILY MEMBER 11"/>
    <property type="match status" value="1"/>
</dbReference>
<dbReference type="GO" id="GO:0005525">
    <property type="term" value="F:GTP binding"/>
    <property type="evidence" value="ECO:0007669"/>
    <property type="project" value="InterPro"/>
</dbReference>
<proteinExistence type="inferred from homology"/>
<dbReference type="NCBIfam" id="TIGR00231">
    <property type="entry name" value="small_GTP"/>
    <property type="match status" value="1"/>
</dbReference>
<dbReference type="Proteomes" id="UP001497497">
    <property type="component" value="Unassembled WGS sequence"/>
</dbReference>